<keyword evidence="2 3" id="KW-0413">Isomerase</keyword>
<dbReference type="PANTHER" id="PTHR21198:SF7">
    <property type="entry name" value="ASPARTATE-GLUTAMATE RACEMASE FAMILY"/>
    <property type="match status" value="1"/>
</dbReference>
<dbReference type="GO" id="GO:0047661">
    <property type="term" value="F:amino-acid racemase activity"/>
    <property type="evidence" value="ECO:0007669"/>
    <property type="project" value="InterPro"/>
</dbReference>
<name>A0A494YXC7_9BACI</name>
<dbReference type="NCBIfam" id="TIGR00035">
    <property type="entry name" value="asp_race"/>
    <property type="match status" value="1"/>
</dbReference>
<dbReference type="RefSeq" id="WP_121131912.1">
    <property type="nucleotide sequence ID" value="NZ_JBHUFK010000037.1"/>
</dbReference>
<dbReference type="OrthoDB" id="9803739at2"/>
<dbReference type="InterPro" id="IPR001920">
    <property type="entry name" value="Asp/Glu_race"/>
</dbReference>
<comment type="similarity">
    <text evidence="1">Belongs to the aspartate/glutamate racemases family.</text>
</comment>
<dbReference type="EC" id="5.1.1.-" evidence="3"/>
<dbReference type="SUPFAM" id="SSF53681">
    <property type="entry name" value="Aspartate/glutamate racemase"/>
    <property type="match status" value="2"/>
</dbReference>
<evidence type="ECO:0000313" key="4">
    <source>
        <dbReference type="Proteomes" id="UP000281813"/>
    </source>
</evidence>
<sequence length="244" mass="27147">MTSKKLGVIGGMGSLATINFYERVIKNTVAANDQEHIDMVILNHATMPDRTNAILTGNGQLFLNAVKTDIELLEMAGAQNIAIPCNTSHYYYREMQSMTDINIINMVEDTARFVHDYYGEQSKVGILATDGTISTGVYKDACTNYQVEAFHPNTDIQAKVMDIIYHIKADVDYSALELEKIIQDMIKIEGCKCVILGCTELSTIRLSNEMKKYCIDPMEILAENAITLSGKNVKNPIGSERAYI</sequence>
<dbReference type="AlphaFoldDB" id="A0A494YXC7"/>
<dbReference type="Gene3D" id="3.40.50.1860">
    <property type="match status" value="2"/>
</dbReference>
<dbReference type="InterPro" id="IPR015942">
    <property type="entry name" value="Asp/Glu/hydantoin_racemase"/>
</dbReference>
<dbReference type="Pfam" id="PF01177">
    <property type="entry name" value="Asp_Glu_race"/>
    <property type="match status" value="1"/>
</dbReference>
<keyword evidence="4" id="KW-1185">Reference proteome</keyword>
<evidence type="ECO:0000256" key="1">
    <source>
        <dbReference type="ARBA" id="ARBA00007847"/>
    </source>
</evidence>
<dbReference type="Proteomes" id="UP000281813">
    <property type="component" value="Unassembled WGS sequence"/>
</dbReference>
<dbReference type="PANTHER" id="PTHR21198">
    <property type="entry name" value="GLUTAMATE RACEMASE"/>
    <property type="match status" value="1"/>
</dbReference>
<protein>
    <submittedName>
        <fullName evidence="3">Amino acid racemase</fullName>
        <ecNumber evidence="3">5.1.1.-</ecNumber>
    </submittedName>
</protein>
<proteinExistence type="inferred from homology"/>
<dbReference type="InterPro" id="IPR004380">
    <property type="entry name" value="Asp_race"/>
</dbReference>
<evidence type="ECO:0000256" key="2">
    <source>
        <dbReference type="ARBA" id="ARBA00023235"/>
    </source>
</evidence>
<organism evidence="3 4">
    <name type="scientific">Oceanobacillus bengalensis</name>
    <dbReference type="NCBI Taxonomy" id="1435466"/>
    <lineage>
        <taxon>Bacteria</taxon>
        <taxon>Bacillati</taxon>
        <taxon>Bacillota</taxon>
        <taxon>Bacilli</taxon>
        <taxon>Bacillales</taxon>
        <taxon>Bacillaceae</taxon>
        <taxon>Oceanobacillus</taxon>
    </lineage>
</organism>
<accession>A0A494YXC7</accession>
<evidence type="ECO:0000313" key="3">
    <source>
        <dbReference type="EMBL" id="RKQ14884.1"/>
    </source>
</evidence>
<dbReference type="EMBL" id="RBZO01000017">
    <property type="protein sequence ID" value="RKQ14884.1"/>
    <property type="molecule type" value="Genomic_DNA"/>
</dbReference>
<comment type="caution">
    <text evidence="3">The sequence shown here is derived from an EMBL/GenBank/DDBJ whole genome shotgun (WGS) entry which is preliminary data.</text>
</comment>
<reference evidence="3 4" key="1">
    <citation type="journal article" date="2015" name="Antonie Van Leeuwenhoek">
        <title>Oceanobacillus bengalensis sp. nov., a bacterium isolated from seawater of the Bay of Bengal.</title>
        <authorList>
            <person name="Yongchang O."/>
            <person name="Xiang W."/>
            <person name="Wang G."/>
        </authorList>
    </citation>
    <scope>NUCLEOTIDE SEQUENCE [LARGE SCALE GENOMIC DNA]</scope>
    <source>
        <strain evidence="3 4">MCCC 1K00260</strain>
    </source>
</reference>
<gene>
    <name evidence="3" type="ORF">D8M05_11505</name>
</gene>